<organism evidence="1 2">
    <name type="scientific">Haliangium ochraceum (strain DSM 14365 / JCM 11303 / SMP-2)</name>
    <dbReference type="NCBI Taxonomy" id="502025"/>
    <lineage>
        <taxon>Bacteria</taxon>
        <taxon>Pseudomonadati</taxon>
        <taxon>Myxococcota</taxon>
        <taxon>Polyangia</taxon>
        <taxon>Haliangiales</taxon>
        <taxon>Kofleriaceae</taxon>
        <taxon>Haliangium</taxon>
    </lineage>
</organism>
<name>D0LUU3_HALO1</name>
<gene>
    <name evidence="1" type="ordered locus">Hoch_1429</name>
</gene>
<dbReference type="AlphaFoldDB" id="D0LUU3"/>
<dbReference type="RefSeq" id="WP_012826592.1">
    <property type="nucleotide sequence ID" value="NC_013440.1"/>
</dbReference>
<dbReference type="HOGENOM" id="CLU_1480087_0_0_7"/>
<dbReference type="KEGG" id="hoh:Hoch_1429"/>
<dbReference type="EMBL" id="CP001804">
    <property type="protein sequence ID" value="ACY13983.1"/>
    <property type="molecule type" value="Genomic_DNA"/>
</dbReference>
<sequence length="182" mass="19330">MTGLGRFATAYHLRTPAGQRFCTPVLDAASRPFFARTCAALGIEPSGAEQQPAAREQRCSDMAHAATRKMLDPADDFDPVSAVDEAREDGIEAVFVHVPCDAGHPAVAERLRAAGAILSGVFPDAIGDWYASYALLATAEMRTRALRSLAVLHREHELDPGYIALLGLLLAACEPSANAEAA</sequence>
<keyword evidence="2" id="KW-1185">Reference proteome</keyword>
<dbReference type="Proteomes" id="UP000001880">
    <property type="component" value="Chromosome"/>
</dbReference>
<proteinExistence type="predicted"/>
<reference evidence="1 2" key="1">
    <citation type="journal article" date="2010" name="Stand. Genomic Sci.">
        <title>Complete genome sequence of Haliangium ochraceum type strain (SMP-2).</title>
        <authorList>
            <consortium name="US DOE Joint Genome Institute (JGI-PGF)"/>
            <person name="Ivanova N."/>
            <person name="Daum C."/>
            <person name="Lang E."/>
            <person name="Abt B."/>
            <person name="Kopitz M."/>
            <person name="Saunders E."/>
            <person name="Lapidus A."/>
            <person name="Lucas S."/>
            <person name="Glavina Del Rio T."/>
            <person name="Nolan M."/>
            <person name="Tice H."/>
            <person name="Copeland A."/>
            <person name="Cheng J.F."/>
            <person name="Chen F."/>
            <person name="Bruce D."/>
            <person name="Goodwin L."/>
            <person name="Pitluck S."/>
            <person name="Mavromatis K."/>
            <person name="Pati A."/>
            <person name="Mikhailova N."/>
            <person name="Chen A."/>
            <person name="Palaniappan K."/>
            <person name="Land M."/>
            <person name="Hauser L."/>
            <person name="Chang Y.J."/>
            <person name="Jeffries C.D."/>
            <person name="Detter J.C."/>
            <person name="Brettin T."/>
            <person name="Rohde M."/>
            <person name="Goker M."/>
            <person name="Bristow J."/>
            <person name="Markowitz V."/>
            <person name="Eisen J.A."/>
            <person name="Hugenholtz P."/>
            <person name="Kyrpides N.C."/>
            <person name="Klenk H.P."/>
        </authorList>
    </citation>
    <scope>NUCLEOTIDE SEQUENCE [LARGE SCALE GENOMIC DNA]</scope>
    <source>
        <strain evidence="2">DSM 14365 / CIP 107738 / JCM 11303 / AJ 13395 / SMP-2</strain>
    </source>
</reference>
<protein>
    <submittedName>
        <fullName evidence="1">Uncharacterized protein</fullName>
    </submittedName>
</protein>
<evidence type="ECO:0000313" key="1">
    <source>
        <dbReference type="EMBL" id="ACY13983.1"/>
    </source>
</evidence>
<evidence type="ECO:0000313" key="2">
    <source>
        <dbReference type="Proteomes" id="UP000001880"/>
    </source>
</evidence>
<accession>D0LUU3</accession>